<dbReference type="STRING" id="1849047.A0A3D8QVX0"/>
<gene>
    <name evidence="2" type="ORF">BP6252_09601</name>
</gene>
<sequence length="303" mass="34439">MVKRVLVGYGIDVDAVSGWINTKTGAPANPTDVSRGIFGATVGIDRLLKLWDKFGIKTTWFVPAHSIESFPEQLAKVRDAGHEIGLHGYTHEFVGTLTEQQQRDVLAKSIEVLTVFTGKKPRGWTAPAWDTSKETIKLLEEFGIEYDHSFMHHDSQMYYAPSGSETWVETNLTREASDWMVPMTSLKPSSVVEVPASWHLDDWPPFQLSLKQASTHGFVDTRVVEQLWKDQFDFLYREYDTFIFPMSIHPQVSGKPQIVLMHERIFEYINKHAGVEWVTMEQMVEEFKKGNFGGVEVKGGVDV</sequence>
<dbReference type="CDD" id="cd10938">
    <property type="entry name" value="CE4_HpPgdA_like"/>
    <property type="match status" value="1"/>
</dbReference>
<keyword evidence="3" id="KW-1185">Reference proteome</keyword>
<name>A0A3D8QVX0_9HELO</name>
<dbReference type="InterPro" id="IPR011330">
    <property type="entry name" value="Glyco_hydro/deAcase_b/a-brl"/>
</dbReference>
<reference evidence="2 3" key="1">
    <citation type="journal article" date="2018" name="IMA Fungus">
        <title>IMA Genome-F 9: Draft genome sequence of Annulohypoxylon stygium, Aspergillus mulundensis, Berkeleyomyces basicola (syn. Thielaviopsis basicola), Ceratocystis smalleyi, two Cercospora beticola strains, Coleophoma cylindrospora, Fusarium fracticaudum, Phialophora cf. hyalina, and Morchella septimelata.</title>
        <authorList>
            <person name="Wingfield B.D."/>
            <person name="Bills G.F."/>
            <person name="Dong Y."/>
            <person name="Huang W."/>
            <person name="Nel W.J."/>
            <person name="Swalarsk-Parry B.S."/>
            <person name="Vaghefi N."/>
            <person name="Wilken P.M."/>
            <person name="An Z."/>
            <person name="de Beer Z.W."/>
            <person name="De Vos L."/>
            <person name="Chen L."/>
            <person name="Duong T.A."/>
            <person name="Gao Y."/>
            <person name="Hammerbacher A."/>
            <person name="Kikkert J.R."/>
            <person name="Li Y."/>
            <person name="Li H."/>
            <person name="Li K."/>
            <person name="Li Q."/>
            <person name="Liu X."/>
            <person name="Ma X."/>
            <person name="Naidoo K."/>
            <person name="Pethybridge S.J."/>
            <person name="Sun J."/>
            <person name="Steenkamp E.T."/>
            <person name="van der Nest M.A."/>
            <person name="van Wyk S."/>
            <person name="Wingfield M.J."/>
            <person name="Xiong C."/>
            <person name="Yue Q."/>
            <person name="Zhang X."/>
        </authorList>
    </citation>
    <scope>NUCLEOTIDE SEQUENCE [LARGE SCALE GENOMIC DNA]</scope>
    <source>
        <strain evidence="2 3">BP6252</strain>
    </source>
</reference>
<feature type="domain" description="NodB homology" evidence="1">
    <location>
        <begin position="30"/>
        <end position="303"/>
    </location>
</feature>
<protein>
    <submittedName>
        <fullName evidence="2">Glucose 1-dehydrogenase</fullName>
    </submittedName>
</protein>
<organism evidence="2 3">
    <name type="scientific">Coleophoma cylindrospora</name>
    <dbReference type="NCBI Taxonomy" id="1849047"/>
    <lineage>
        <taxon>Eukaryota</taxon>
        <taxon>Fungi</taxon>
        <taxon>Dikarya</taxon>
        <taxon>Ascomycota</taxon>
        <taxon>Pezizomycotina</taxon>
        <taxon>Leotiomycetes</taxon>
        <taxon>Helotiales</taxon>
        <taxon>Dermateaceae</taxon>
        <taxon>Coleophoma</taxon>
    </lineage>
</organism>
<accession>A0A3D8QVX0</accession>
<dbReference type="InterPro" id="IPR002509">
    <property type="entry name" value="NODB_dom"/>
</dbReference>
<proteinExistence type="predicted"/>
<dbReference type="EMBL" id="PDLM01000011">
    <property type="protein sequence ID" value="RDW65966.1"/>
    <property type="molecule type" value="Genomic_DNA"/>
</dbReference>
<dbReference type="OrthoDB" id="2125469at2759"/>
<dbReference type="SUPFAM" id="SSF88713">
    <property type="entry name" value="Glycoside hydrolase/deacetylase"/>
    <property type="match status" value="1"/>
</dbReference>
<evidence type="ECO:0000313" key="2">
    <source>
        <dbReference type="EMBL" id="RDW65966.1"/>
    </source>
</evidence>
<dbReference type="GO" id="GO:0005975">
    <property type="term" value="P:carbohydrate metabolic process"/>
    <property type="evidence" value="ECO:0007669"/>
    <property type="project" value="InterPro"/>
</dbReference>
<dbReference type="PANTHER" id="PTHR47561">
    <property type="entry name" value="POLYSACCHARIDE DEACETYLASE FAMILY PROTEIN (AFU_ORTHOLOGUE AFUA_6G05030)"/>
    <property type="match status" value="1"/>
</dbReference>
<dbReference type="PROSITE" id="PS51677">
    <property type="entry name" value="NODB"/>
    <property type="match status" value="1"/>
</dbReference>
<evidence type="ECO:0000313" key="3">
    <source>
        <dbReference type="Proteomes" id="UP000256645"/>
    </source>
</evidence>
<dbReference type="Proteomes" id="UP000256645">
    <property type="component" value="Unassembled WGS sequence"/>
</dbReference>
<dbReference type="Pfam" id="PF01522">
    <property type="entry name" value="Polysacc_deac_1"/>
    <property type="match status" value="1"/>
</dbReference>
<dbReference type="AlphaFoldDB" id="A0A3D8QVX0"/>
<evidence type="ECO:0000259" key="1">
    <source>
        <dbReference type="PROSITE" id="PS51677"/>
    </source>
</evidence>
<dbReference type="InterPro" id="IPR037950">
    <property type="entry name" value="PgdA-like"/>
</dbReference>
<dbReference type="PANTHER" id="PTHR47561:SF1">
    <property type="entry name" value="POLYSACCHARIDE DEACETYLASE FAMILY PROTEIN (AFU_ORTHOLOGUE AFUA_6G05030)"/>
    <property type="match status" value="1"/>
</dbReference>
<dbReference type="Gene3D" id="3.20.20.370">
    <property type="entry name" value="Glycoside hydrolase/deacetylase"/>
    <property type="match status" value="1"/>
</dbReference>
<dbReference type="GO" id="GO:0016810">
    <property type="term" value="F:hydrolase activity, acting on carbon-nitrogen (but not peptide) bonds"/>
    <property type="evidence" value="ECO:0007669"/>
    <property type="project" value="InterPro"/>
</dbReference>
<comment type="caution">
    <text evidence="2">The sequence shown here is derived from an EMBL/GenBank/DDBJ whole genome shotgun (WGS) entry which is preliminary data.</text>
</comment>